<dbReference type="PANTHER" id="PTHR24414:SF65">
    <property type="entry name" value="F-BOX DOMAIN-CONTAINING PROTEIN"/>
    <property type="match status" value="1"/>
</dbReference>
<feature type="domain" description="F-box" evidence="2">
    <location>
        <begin position="57"/>
        <end position="103"/>
    </location>
</feature>
<proteinExistence type="predicted"/>
<dbReference type="AlphaFoldDB" id="A0A8S2A7S9"/>
<evidence type="ECO:0000256" key="1">
    <source>
        <dbReference type="SAM" id="MobiDB-lite"/>
    </source>
</evidence>
<dbReference type="Pfam" id="PF00646">
    <property type="entry name" value="F-box"/>
    <property type="match status" value="1"/>
</dbReference>
<dbReference type="PANTHER" id="PTHR24414">
    <property type="entry name" value="F-BOX/KELCH-REPEAT PROTEIN SKIP4"/>
    <property type="match status" value="1"/>
</dbReference>
<dbReference type="EMBL" id="LR999454">
    <property type="protein sequence ID" value="CAE6020037.1"/>
    <property type="molecule type" value="Genomic_DNA"/>
</dbReference>
<evidence type="ECO:0000313" key="4">
    <source>
        <dbReference type="Proteomes" id="UP000682877"/>
    </source>
</evidence>
<name>A0A8S2A7S9_ARAAE</name>
<evidence type="ECO:0000313" key="3">
    <source>
        <dbReference type="EMBL" id="CAE6020037.1"/>
    </source>
</evidence>
<dbReference type="SUPFAM" id="SSF81383">
    <property type="entry name" value="F-box domain"/>
    <property type="match status" value="1"/>
</dbReference>
<dbReference type="InterPro" id="IPR050354">
    <property type="entry name" value="F-box/kelch-repeat_ARATH"/>
</dbReference>
<gene>
    <name evidence="3" type="ORF">AARE701A_LOCUS10077</name>
</gene>
<protein>
    <recommendedName>
        <fullName evidence="2">F-box domain-containing protein</fullName>
    </recommendedName>
</protein>
<reference evidence="3" key="1">
    <citation type="submission" date="2021-01" db="EMBL/GenBank/DDBJ databases">
        <authorList>
            <person name="Bezrukov I."/>
        </authorList>
    </citation>
    <scope>NUCLEOTIDE SEQUENCE</scope>
</reference>
<feature type="compositionally biased region" description="Acidic residues" evidence="1">
    <location>
        <begin position="34"/>
        <end position="55"/>
    </location>
</feature>
<dbReference type="Proteomes" id="UP000682877">
    <property type="component" value="Chromosome 4"/>
</dbReference>
<evidence type="ECO:0000259" key="2">
    <source>
        <dbReference type="PROSITE" id="PS50181"/>
    </source>
</evidence>
<dbReference type="InterPro" id="IPR001810">
    <property type="entry name" value="F-box_dom"/>
</dbReference>
<feature type="region of interest" description="Disordered" evidence="1">
    <location>
        <begin position="1"/>
        <end position="55"/>
    </location>
</feature>
<keyword evidence="4" id="KW-1185">Reference proteome</keyword>
<accession>A0A8S2A7S9</accession>
<dbReference type="InterPro" id="IPR036047">
    <property type="entry name" value="F-box-like_dom_sf"/>
</dbReference>
<organism evidence="3 4">
    <name type="scientific">Arabidopsis arenosa</name>
    <name type="common">Sand rock-cress</name>
    <name type="synonym">Cardaminopsis arenosa</name>
    <dbReference type="NCBI Taxonomy" id="38785"/>
    <lineage>
        <taxon>Eukaryota</taxon>
        <taxon>Viridiplantae</taxon>
        <taxon>Streptophyta</taxon>
        <taxon>Embryophyta</taxon>
        <taxon>Tracheophyta</taxon>
        <taxon>Spermatophyta</taxon>
        <taxon>Magnoliopsida</taxon>
        <taxon>eudicotyledons</taxon>
        <taxon>Gunneridae</taxon>
        <taxon>Pentapetalae</taxon>
        <taxon>rosids</taxon>
        <taxon>malvids</taxon>
        <taxon>Brassicales</taxon>
        <taxon>Brassicaceae</taxon>
        <taxon>Camelineae</taxon>
        <taxon>Arabidopsis</taxon>
    </lineage>
</organism>
<dbReference type="PROSITE" id="PS50181">
    <property type="entry name" value="FBOX"/>
    <property type="match status" value="1"/>
</dbReference>
<sequence>MVLLSEIPGDPNGDDPNNNPQEEEEDNQNKNPQEEEEVENPQEEEEVENPQEEVENLPILLELPTDLIQRIIAHIPRCYSPSPTLVCRALRQVITSDELYVTRSLLGFTKPILYALIRCTPYTHPIWFFLCWSNIGLHLRRIRSLLPMFPGAAVVTIEYKMYTSSSCVVGDLLYALDLTCTLGYPIVVYNPNELVWGPVLGGYSSYLPILSNYRSKMANFGGKLMIFCSYRGWFHDIWCIVIALETRQENQIWGVFESISLVFRDVMTMPSIELCRTVMV</sequence>